<evidence type="ECO:0000256" key="1">
    <source>
        <dbReference type="ARBA" id="ARBA00004141"/>
    </source>
</evidence>
<evidence type="ECO:0000256" key="6">
    <source>
        <dbReference type="ARBA" id="ARBA00023136"/>
    </source>
</evidence>
<dbReference type="SMART" id="SM00382">
    <property type="entry name" value="AAA"/>
    <property type="match status" value="1"/>
</dbReference>
<dbReference type="Gene3D" id="1.20.1560.10">
    <property type="entry name" value="ABC transporter type 1, transmembrane domain"/>
    <property type="match status" value="2"/>
</dbReference>
<dbReference type="PROSITE" id="PS50929">
    <property type="entry name" value="ABC_TM1F"/>
    <property type="match status" value="1"/>
</dbReference>
<evidence type="ECO:0000313" key="11">
    <source>
        <dbReference type="Proteomes" id="UP000825434"/>
    </source>
</evidence>
<dbReference type="PANTHER" id="PTHR43394">
    <property type="entry name" value="ATP-DEPENDENT PERMEASE MDL1, MITOCHONDRIAL"/>
    <property type="match status" value="1"/>
</dbReference>
<dbReference type="SUPFAM" id="SSF52540">
    <property type="entry name" value="P-loop containing nucleoside triphosphate hydrolases"/>
    <property type="match status" value="1"/>
</dbReference>
<feature type="domain" description="ABC transporter" evidence="8">
    <location>
        <begin position="710"/>
        <end position="952"/>
    </location>
</feature>
<protein>
    <submittedName>
        <fullName evidence="10">Uncharacterized protein</fullName>
    </submittedName>
</protein>
<accession>A0ABX8HZM7</accession>
<dbReference type="CDD" id="cd18573">
    <property type="entry name" value="ABC_6TM_ABCB10_like"/>
    <property type="match status" value="1"/>
</dbReference>
<dbReference type="Gene3D" id="3.80.10.10">
    <property type="entry name" value="Ribonuclease Inhibitor"/>
    <property type="match status" value="1"/>
</dbReference>
<dbReference type="InterPro" id="IPR017871">
    <property type="entry name" value="ABC_transporter-like_CS"/>
</dbReference>
<feature type="transmembrane region" description="Helical" evidence="7">
    <location>
        <begin position="654"/>
        <end position="672"/>
    </location>
</feature>
<dbReference type="EMBL" id="CP076661">
    <property type="protein sequence ID" value="QWU86250.1"/>
    <property type="molecule type" value="Genomic_DNA"/>
</dbReference>
<evidence type="ECO:0000256" key="7">
    <source>
        <dbReference type="SAM" id="Phobius"/>
    </source>
</evidence>
<dbReference type="Gene3D" id="3.40.50.300">
    <property type="entry name" value="P-loop containing nucleotide triphosphate hydrolases"/>
    <property type="match status" value="1"/>
</dbReference>
<keyword evidence="2 7" id="KW-0812">Transmembrane</keyword>
<sequence>MNFLDLPQELILRVFQNLSLSDSRTLIQRLHTYNDPKAHKVIKLLWITCCSDKVIVSFPNTETPSNEPFEFVSSVDVYDTIKAHVQYGVVPKHLQLFFSRNPRDYTRFQNHLSEVWELLDSNTVVKYLHAVQELDFELRGNLITTESPTSLVSSILNTFVKLTSLKHANWKTIRILSTDLGDYFPQKWGRVFEEFRSTQELVLDDNLIRSSHPLESYSLLEGYFKWPSQLRVLSLRRNLISNFSATAIKLLPKTLEVLDLENNVLEQFGTQGTVKLIDELPHLRLLNLSNNRGLVKIEPALFIDWHQLTTGLTVKLENCNIYAPILASITRIAKEEGIVLMSGHSYNYTRFYSTENKAEEPYNNNTKNSKDPRKSLYKDLKRLFRLAKPEYGLLAGALLCLVGTSTVSMSLPFFIGKIIDTTKEDEEERQKSDKSDEPKKILGFTEAEFYSGLGAILLCGSLFNFGRIYLLRSVGEKMVARLRSRLFAKTLSQDSYFFDVGPTGKGMNTGDLISRLSSDTQIISKSLSGNVSDGARSLISGIVGLSMMCWVSWKLVKELSRSIQSYLGGMTKVAEEKFNGLKTIQSFAQQKSVTHDFNAEVKSIFNKSMTEGKLSGVYYSMNGFVGNITLIGLLVVGTRLIASGDITIGDLSSFMMYALYTGSSVFGLGNFYTELMKGIGAAERIFELVDSKPKIPISKGKKVDNLHGDVELRDIQFSYPSRLNSVVFRDLSIKIKKGEHVCFVGPSGSGKSTISQLLLRFYDPNRGQCLVNGHDIRDLNLNFYRSNIGYVQQDPLLFSGTIRENIVFGKRDATVDDIEYAIRLSNANAFIQGFPQGLDTVIGPTSSGSAQLSGGQRQRLSLARTLIKKPNVLILDEATSALDSRSEEIVMKNLARLADEQQITVISIAHRLSTIKNSERIIVLSSHGEIVEDGEFDELYANENSQLNKLLKSDLFTEDAE</sequence>
<evidence type="ECO:0000313" key="10">
    <source>
        <dbReference type="EMBL" id="QWU86250.1"/>
    </source>
</evidence>
<evidence type="ECO:0000259" key="8">
    <source>
        <dbReference type="PROSITE" id="PS50893"/>
    </source>
</evidence>
<feature type="transmembrane region" description="Helical" evidence="7">
    <location>
        <begin position="534"/>
        <end position="553"/>
    </location>
</feature>
<dbReference type="PROSITE" id="PS00211">
    <property type="entry name" value="ABC_TRANSPORTER_1"/>
    <property type="match status" value="1"/>
</dbReference>
<dbReference type="Pfam" id="PF00005">
    <property type="entry name" value="ABC_tran"/>
    <property type="match status" value="1"/>
</dbReference>
<dbReference type="PANTHER" id="PTHR43394:SF1">
    <property type="entry name" value="ATP-BINDING CASSETTE SUB-FAMILY B MEMBER 10, MITOCHONDRIAL"/>
    <property type="match status" value="1"/>
</dbReference>
<reference evidence="10 11" key="1">
    <citation type="submission" date="2021-06" db="EMBL/GenBank/DDBJ databases">
        <title>Candida outbreak in Lebanon.</title>
        <authorList>
            <person name="Finianos M."/>
        </authorList>
    </citation>
    <scope>NUCLEOTIDE SEQUENCE [LARGE SCALE GENOMIC DNA]</scope>
    <source>
        <strain evidence="10">CA3LBN</strain>
    </source>
</reference>
<feature type="domain" description="ABC transmembrane type-1" evidence="9">
    <location>
        <begin position="395"/>
        <end position="677"/>
    </location>
</feature>
<dbReference type="InterPro" id="IPR011527">
    <property type="entry name" value="ABC1_TM_dom"/>
</dbReference>
<dbReference type="PROSITE" id="PS50893">
    <property type="entry name" value="ABC_TRANSPORTER_2"/>
    <property type="match status" value="1"/>
</dbReference>
<evidence type="ECO:0000256" key="2">
    <source>
        <dbReference type="ARBA" id="ARBA00022692"/>
    </source>
</evidence>
<dbReference type="InterPro" id="IPR032675">
    <property type="entry name" value="LRR_dom_sf"/>
</dbReference>
<dbReference type="InterPro" id="IPR003593">
    <property type="entry name" value="AAA+_ATPase"/>
</dbReference>
<keyword evidence="3" id="KW-0547">Nucleotide-binding</keyword>
<keyword evidence="11" id="KW-1185">Reference proteome</keyword>
<name>A0ABX8HZM7_9ASCO</name>
<organism evidence="10 11">
    <name type="scientific">Candidozyma haemuli</name>
    <dbReference type="NCBI Taxonomy" id="45357"/>
    <lineage>
        <taxon>Eukaryota</taxon>
        <taxon>Fungi</taxon>
        <taxon>Dikarya</taxon>
        <taxon>Ascomycota</taxon>
        <taxon>Saccharomycotina</taxon>
        <taxon>Pichiomycetes</taxon>
        <taxon>Metschnikowiaceae</taxon>
        <taxon>Candidozyma</taxon>
    </lineage>
</organism>
<dbReference type="InterPro" id="IPR039421">
    <property type="entry name" value="Type_1_exporter"/>
</dbReference>
<keyword evidence="6 7" id="KW-0472">Membrane</keyword>
<dbReference type="InterPro" id="IPR027417">
    <property type="entry name" value="P-loop_NTPase"/>
</dbReference>
<feature type="transmembrane region" description="Helical" evidence="7">
    <location>
        <begin position="449"/>
        <end position="471"/>
    </location>
</feature>
<evidence type="ECO:0000256" key="4">
    <source>
        <dbReference type="ARBA" id="ARBA00022840"/>
    </source>
</evidence>
<proteinExistence type="predicted"/>
<dbReference type="SUPFAM" id="SSF90123">
    <property type="entry name" value="ABC transporter transmembrane region"/>
    <property type="match status" value="1"/>
</dbReference>
<comment type="subcellular location">
    <subcellularLocation>
        <location evidence="1">Membrane</location>
        <topology evidence="1">Multi-pass membrane protein</topology>
    </subcellularLocation>
</comment>
<dbReference type="Pfam" id="PF00664">
    <property type="entry name" value="ABC_membrane"/>
    <property type="match status" value="1"/>
</dbReference>
<dbReference type="Proteomes" id="UP000825434">
    <property type="component" value="Chromosome 1"/>
</dbReference>
<keyword evidence="5 7" id="KW-1133">Transmembrane helix</keyword>
<keyword evidence="4" id="KW-0067">ATP-binding</keyword>
<dbReference type="InterPro" id="IPR003439">
    <property type="entry name" value="ABC_transporter-like_ATP-bd"/>
</dbReference>
<evidence type="ECO:0000259" key="9">
    <source>
        <dbReference type="PROSITE" id="PS50929"/>
    </source>
</evidence>
<feature type="transmembrane region" description="Helical" evidence="7">
    <location>
        <begin position="391"/>
        <end position="415"/>
    </location>
</feature>
<gene>
    <name evidence="10" type="ORF">CA3LBN_000468</name>
</gene>
<feature type="transmembrane region" description="Helical" evidence="7">
    <location>
        <begin position="617"/>
        <end position="642"/>
    </location>
</feature>
<dbReference type="SUPFAM" id="SSF52047">
    <property type="entry name" value="RNI-like"/>
    <property type="match status" value="1"/>
</dbReference>
<evidence type="ECO:0000256" key="3">
    <source>
        <dbReference type="ARBA" id="ARBA00022741"/>
    </source>
</evidence>
<evidence type="ECO:0000256" key="5">
    <source>
        <dbReference type="ARBA" id="ARBA00022989"/>
    </source>
</evidence>
<dbReference type="InterPro" id="IPR036640">
    <property type="entry name" value="ABC1_TM_sf"/>
</dbReference>